<dbReference type="Proteomes" id="UP000499080">
    <property type="component" value="Unassembled WGS sequence"/>
</dbReference>
<sequence>MLSCEKKWRWGKFTHSAWGRFTQCANLPHRHFFVIIGTSDTCITNSFPTPEDVRPFQKAGPRKRSNRGGEKKANIVPYRYTCKKCFTNREREINQEEIRISPSYYVSVSELY</sequence>
<keyword evidence="2" id="KW-1185">Reference proteome</keyword>
<dbReference type="OrthoDB" id="4327074at2759"/>
<evidence type="ECO:0000313" key="1">
    <source>
        <dbReference type="EMBL" id="GBM95103.1"/>
    </source>
</evidence>
<evidence type="ECO:0000313" key="2">
    <source>
        <dbReference type="Proteomes" id="UP000499080"/>
    </source>
</evidence>
<accession>A0A4Y2JXJ1</accession>
<proteinExistence type="predicted"/>
<dbReference type="AlphaFoldDB" id="A0A4Y2JXJ1"/>
<reference evidence="1 2" key="1">
    <citation type="journal article" date="2019" name="Sci. Rep.">
        <title>Orb-weaving spider Araneus ventricosus genome elucidates the spidroin gene catalogue.</title>
        <authorList>
            <person name="Kono N."/>
            <person name="Nakamura H."/>
            <person name="Ohtoshi R."/>
            <person name="Moran D.A.P."/>
            <person name="Shinohara A."/>
            <person name="Yoshida Y."/>
            <person name="Fujiwara M."/>
            <person name="Mori M."/>
            <person name="Tomita M."/>
            <person name="Arakawa K."/>
        </authorList>
    </citation>
    <scope>NUCLEOTIDE SEQUENCE [LARGE SCALE GENOMIC DNA]</scope>
</reference>
<gene>
    <name evidence="1" type="ORF">AVEN_137446_1</name>
</gene>
<organism evidence="1 2">
    <name type="scientific">Araneus ventricosus</name>
    <name type="common">Orbweaver spider</name>
    <name type="synonym">Epeira ventricosa</name>
    <dbReference type="NCBI Taxonomy" id="182803"/>
    <lineage>
        <taxon>Eukaryota</taxon>
        <taxon>Metazoa</taxon>
        <taxon>Ecdysozoa</taxon>
        <taxon>Arthropoda</taxon>
        <taxon>Chelicerata</taxon>
        <taxon>Arachnida</taxon>
        <taxon>Araneae</taxon>
        <taxon>Araneomorphae</taxon>
        <taxon>Entelegynae</taxon>
        <taxon>Araneoidea</taxon>
        <taxon>Araneidae</taxon>
        <taxon>Araneus</taxon>
    </lineage>
</organism>
<dbReference type="EMBL" id="BGPR01004030">
    <property type="protein sequence ID" value="GBM95103.1"/>
    <property type="molecule type" value="Genomic_DNA"/>
</dbReference>
<comment type="caution">
    <text evidence="1">The sequence shown here is derived from an EMBL/GenBank/DDBJ whole genome shotgun (WGS) entry which is preliminary data.</text>
</comment>
<protein>
    <submittedName>
        <fullName evidence="1">Uncharacterized protein</fullName>
    </submittedName>
</protein>
<name>A0A4Y2JXJ1_ARAVE</name>